<accession>A0ABZ3J6Z6</accession>
<evidence type="ECO:0000313" key="2">
    <source>
        <dbReference type="EMBL" id="XFO73881.1"/>
    </source>
</evidence>
<dbReference type="RefSeq" id="WP_093794098.1">
    <property type="nucleotide sequence ID" value="NZ_CP155571.1"/>
</dbReference>
<proteinExistence type="predicted"/>
<keyword evidence="2" id="KW-0456">Lyase</keyword>
<sequence>MPIVQEKINKLNELLLSMGSVVISFSGGVDSTFLAAAAHKLLSNKAVAVTAYSESFAAWEKNDAQAIAKAIGIKHIFLPGGEMNNADFVSNTYQRCYYCKKERFSALAVWAKEHGYGFVAEGSNNDDLEDFRPGMKAIAELPVVRSPLLEAGFTKEEIRLVSRQWGLPTWDKPSTACLVSRLTYGLPITAQRLLQIEQAEKLVRSYCSGKIRVRHHGALARIEVQPEVIPLLTRIEVLTDLVAGIKELGFTYVTIDLSGYRTGSMNEMMNEV</sequence>
<evidence type="ECO:0000259" key="1">
    <source>
        <dbReference type="Pfam" id="PF00733"/>
    </source>
</evidence>
<evidence type="ECO:0000313" key="3">
    <source>
        <dbReference type="Proteomes" id="UP000216052"/>
    </source>
</evidence>
<dbReference type="NCBIfam" id="TIGR00268">
    <property type="entry name" value="ATP-dependent sacrificial sulfur transferase LarE"/>
    <property type="match status" value="1"/>
</dbReference>
<organism evidence="2 3">
    <name type="scientific">Sporomusa acidovorans (strain ATCC 49682 / DSM 3132 / Mol)</name>
    <dbReference type="NCBI Taxonomy" id="1123286"/>
    <lineage>
        <taxon>Bacteria</taxon>
        <taxon>Bacillati</taxon>
        <taxon>Bacillota</taxon>
        <taxon>Negativicutes</taxon>
        <taxon>Selenomonadales</taxon>
        <taxon>Sporomusaceae</taxon>
        <taxon>Sporomusa</taxon>
    </lineage>
</organism>
<dbReference type="InterPro" id="IPR052188">
    <property type="entry name" value="Ni-pincer_cofactor_biosynth"/>
</dbReference>
<dbReference type="SUPFAM" id="SSF52402">
    <property type="entry name" value="Adenine nucleotide alpha hydrolases-like"/>
    <property type="match status" value="1"/>
</dbReference>
<dbReference type="GO" id="GO:0016829">
    <property type="term" value="F:lyase activity"/>
    <property type="evidence" value="ECO:0007669"/>
    <property type="project" value="UniProtKB-KW"/>
</dbReference>
<dbReference type="Gene3D" id="3.40.50.620">
    <property type="entry name" value="HUPs"/>
    <property type="match status" value="1"/>
</dbReference>
<dbReference type="InterPro" id="IPR005232">
    <property type="entry name" value="LarE"/>
</dbReference>
<keyword evidence="3" id="KW-1185">Reference proteome</keyword>
<name>A0ABZ3J6Z6_SPOA4</name>
<dbReference type="Proteomes" id="UP000216052">
    <property type="component" value="Chromosome"/>
</dbReference>
<dbReference type="Pfam" id="PF00733">
    <property type="entry name" value="Asn_synthase"/>
    <property type="match status" value="1"/>
</dbReference>
<dbReference type="EC" id="4.4.1.37" evidence="2"/>
<dbReference type="PANTHER" id="PTHR43169:SF2">
    <property type="entry name" value="NAD_GMP SYNTHASE DOMAIN-CONTAINING PROTEIN"/>
    <property type="match status" value="1"/>
</dbReference>
<dbReference type="CDD" id="cd01990">
    <property type="entry name" value="LarE-like"/>
    <property type="match status" value="1"/>
</dbReference>
<dbReference type="InterPro" id="IPR001962">
    <property type="entry name" value="Asn_synthase"/>
</dbReference>
<reference evidence="2" key="1">
    <citation type="submission" date="2024-05" db="EMBL/GenBank/DDBJ databases">
        <title>Isolation and characterization of Sporomusa carbonis sp. nov., a carboxydotrophic hydrogenogen in the genus of Sporomusa isolated from a charcoal burning pile.</title>
        <authorList>
            <person name="Boeer T."/>
            <person name="Rosenbaum F."/>
            <person name="Eysell L."/>
            <person name="Mueller V."/>
            <person name="Daniel R."/>
            <person name="Poehlein A."/>
        </authorList>
    </citation>
    <scope>NUCLEOTIDE SEQUENCE [LARGE SCALE GENOMIC DNA]</scope>
    <source>
        <strain evidence="2">DSM 3132</strain>
    </source>
</reference>
<dbReference type="PANTHER" id="PTHR43169">
    <property type="entry name" value="EXSB FAMILY PROTEIN"/>
    <property type="match status" value="1"/>
</dbReference>
<protein>
    <submittedName>
        <fullName evidence="2">Pyridinium-3,5-bisthiocarboxylic acid mononucleotide synthase</fullName>
        <ecNumber evidence="2">4.4.1.37</ecNumber>
    </submittedName>
</protein>
<dbReference type="InterPro" id="IPR014729">
    <property type="entry name" value="Rossmann-like_a/b/a_fold"/>
</dbReference>
<dbReference type="EMBL" id="CP155571">
    <property type="protein sequence ID" value="XFO73881.1"/>
    <property type="molecule type" value="Genomic_DNA"/>
</dbReference>
<gene>
    <name evidence="2" type="primary">larE_2</name>
    <name evidence="2" type="ORF">SPACI_039890</name>
</gene>
<feature type="domain" description="Asparagine synthetase" evidence="1">
    <location>
        <begin position="20"/>
        <end position="78"/>
    </location>
</feature>
<dbReference type="PIRSF" id="PIRSF006661">
    <property type="entry name" value="PP-lp_UCP006661"/>
    <property type="match status" value="1"/>
</dbReference>